<evidence type="ECO:0000259" key="1">
    <source>
        <dbReference type="Pfam" id="PF00485"/>
    </source>
</evidence>
<reference evidence="2" key="1">
    <citation type="submission" date="2022-06" db="EMBL/GenBank/DDBJ databases">
        <title>Aquibacillus sp. a new bacterium isolated from soil saline samples.</title>
        <authorList>
            <person name="Galisteo C."/>
            <person name="De La Haba R."/>
            <person name="Sanchez-Porro C."/>
            <person name="Ventosa A."/>
        </authorList>
    </citation>
    <scope>NUCLEOTIDE SEQUENCE</scope>
    <source>
        <strain evidence="2">3ASR75-11</strain>
    </source>
</reference>
<evidence type="ECO:0000313" key="3">
    <source>
        <dbReference type="Proteomes" id="UP001145050"/>
    </source>
</evidence>
<dbReference type="SUPFAM" id="SSF52540">
    <property type="entry name" value="P-loop containing nucleoside triphosphate hydrolases"/>
    <property type="match status" value="1"/>
</dbReference>
<keyword evidence="2" id="KW-0808">Transferase</keyword>
<feature type="domain" description="Phosphoribulokinase/uridine kinase" evidence="1">
    <location>
        <begin position="23"/>
        <end position="191"/>
    </location>
</feature>
<dbReference type="InterPro" id="IPR027417">
    <property type="entry name" value="P-loop_NTPase"/>
</dbReference>
<evidence type="ECO:0000313" key="2">
    <source>
        <dbReference type="EMBL" id="MDC3425149.1"/>
    </source>
</evidence>
<keyword evidence="3" id="KW-1185">Reference proteome</keyword>
<dbReference type="GO" id="GO:0005524">
    <property type="term" value="F:ATP binding"/>
    <property type="evidence" value="ECO:0007669"/>
    <property type="project" value="InterPro"/>
</dbReference>
<proteinExistence type="predicted"/>
<organism evidence="2 3">
    <name type="scientific">Terrihalobacillus insolitus</name>
    <dbReference type="NCBI Taxonomy" id="2950438"/>
    <lineage>
        <taxon>Bacteria</taxon>
        <taxon>Bacillati</taxon>
        <taxon>Bacillota</taxon>
        <taxon>Bacilli</taxon>
        <taxon>Bacillales</taxon>
        <taxon>Bacillaceae</taxon>
        <taxon>Terrihalobacillus</taxon>
    </lineage>
</organism>
<dbReference type="InterPro" id="IPR006083">
    <property type="entry name" value="PRK/URK"/>
</dbReference>
<dbReference type="PANTHER" id="PTHR10285">
    <property type="entry name" value="URIDINE KINASE"/>
    <property type="match status" value="1"/>
</dbReference>
<dbReference type="RefSeq" id="WP_272436952.1">
    <property type="nucleotide sequence ID" value="NZ_JAMQKB010000011.1"/>
</dbReference>
<comment type="caution">
    <text evidence="2">The sequence shown here is derived from an EMBL/GenBank/DDBJ whole genome shotgun (WGS) entry which is preliminary data.</text>
</comment>
<dbReference type="PRINTS" id="PR00988">
    <property type="entry name" value="URIDINKINASE"/>
</dbReference>
<name>A0A9X3WXK8_9BACI</name>
<dbReference type="Proteomes" id="UP001145050">
    <property type="component" value="Unassembled WGS sequence"/>
</dbReference>
<dbReference type="AlphaFoldDB" id="A0A9X3WXK8"/>
<dbReference type="Pfam" id="PF00485">
    <property type="entry name" value="PRK"/>
    <property type="match status" value="1"/>
</dbReference>
<dbReference type="GO" id="GO:0016301">
    <property type="term" value="F:kinase activity"/>
    <property type="evidence" value="ECO:0007669"/>
    <property type="project" value="UniProtKB-KW"/>
</dbReference>
<dbReference type="EMBL" id="JAMQKB010000011">
    <property type="protein sequence ID" value="MDC3425149.1"/>
    <property type="molecule type" value="Genomic_DNA"/>
</dbReference>
<accession>A0A9X3WXK8</accession>
<keyword evidence="2" id="KW-0418">Kinase</keyword>
<sequence length="216" mass="25331">MIRSLRHFITKFDQIQKDRNTPIVGVDGASASGKSTIADKLKELDDRVIVVHMDDFYRPSEEQKDIDLELIGANFDWERVRKQVLTPLTENKFGRYQRYDWETDKLAEWHDVPTDGIIIVEGCFSIRNELLPFYDVRIWVDSPKQTSLERVVEREQVGAGNRYMWENVYRPAEEKYIEVNRPKENADIVIDGTGKAADISKYEVNIIYESDRWLNI</sequence>
<protein>
    <submittedName>
        <fullName evidence="2">Uridine kinase</fullName>
    </submittedName>
</protein>
<gene>
    <name evidence="2" type="ORF">NC797_11595</name>
</gene>
<dbReference type="Gene3D" id="3.40.50.300">
    <property type="entry name" value="P-loop containing nucleotide triphosphate hydrolases"/>
    <property type="match status" value="1"/>
</dbReference>